<feature type="transmembrane region" description="Helical" evidence="1">
    <location>
        <begin position="166"/>
        <end position="186"/>
    </location>
</feature>
<evidence type="ECO:0000313" key="2">
    <source>
        <dbReference type="EMBL" id="SHH86537.1"/>
    </source>
</evidence>
<dbReference type="GO" id="GO:0140359">
    <property type="term" value="F:ABC-type transporter activity"/>
    <property type="evidence" value="ECO:0007669"/>
    <property type="project" value="InterPro"/>
</dbReference>
<evidence type="ECO:0000256" key="1">
    <source>
        <dbReference type="SAM" id="Phobius"/>
    </source>
</evidence>
<dbReference type="AlphaFoldDB" id="A0A1M5WGK5"/>
<evidence type="ECO:0008006" key="4">
    <source>
        <dbReference type="Google" id="ProtNLM"/>
    </source>
</evidence>
<dbReference type="Proteomes" id="UP000183995">
    <property type="component" value="Unassembled WGS sequence"/>
</dbReference>
<feature type="transmembrane region" description="Helical" evidence="1">
    <location>
        <begin position="57"/>
        <end position="75"/>
    </location>
</feature>
<keyword evidence="1" id="KW-0812">Transmembrane</keyword>
<feature type="transmembrane region" description="Helical" evidence="1">
    <location>
        <begin position="137"/>
        <end position="159"/>
    </location>
</feature>
<organism evidence="2 3">
    <name type="scientific">Sporobacter termitidis DSM 10068</name>
    <dbReference type="NCBI Taxonomy" id="1123282"/>
    <lineage>
        <taxon>Bacteria</taxon>
        <taxon>Bacillati</taxon>
        <taxon>Bacillota</taxon>
        <taxon>Clostridia</taxon>
        <taxon>Eubacteriales</taxon>
        <taxon>Oscillospiraceae</taxon>
        <taxon>Sporobacter</taxon>
    </lineage>
</organism>
<keyword evidence="1" id="KW-0472">Membrane</keyword>
<proteinExistence type="predicted"/>
<feature type="transmembrane region" description="Helical" evidence="1">
    <location>
        <begin position="257"/>
        <end position="276"/>
    </location>
</feature>
<feature type="transmembrane region" description="Helical" evidence="1">
    <location>
        <begin position="96"/>
        <end position="125"/>
    </location>
</feature>
<sequence>MSKLLRANFARLIKSKSLWLCVAAMLLFNIVYSLSEYRNSTLYQYEYNTSSDTVFFLPYIVVGILVAIFCSLYIGKEYSDGTIRNKMVVGHSRNSIYFVNFATCAAAGLLMNLAYLIAACALGIPLLGPLETDIQTAILWLLAGLLLTIACAAIFSLLSMLNQNKALVAVISIVIAFTAIFLFAYLNGRMNEPEFMQGLSMTVNDAGQQVVQAGERVPNPHYLNDSQRKMYQFIMDFLPTTQAGQLASRNVPHAGLMLLYSGIIIVVTNAAGMFIFRRKDLK</sequence>
<protein>
    <recommendedName>
        <fullName evidence="4">ABC-2 family transporter protein</fullName>
    </recommendedName>
</protein>
<dbReference type="STRING" id="1123282.SAMN02745823_01258"/>
<reference evidence="2 3" key="1">
    <citation type="submission" date="2016-11" db="EMBL/GenBank/DDBJ databases">
        <authorList>
            <person name="Jaros S."/>
            <person name="Januszkiewicz K."/>
            <person name="Wedrychowicz H."/>
        </authorList>
    </citation>
    <scope>NUCLEOTIDE SEQUENCE [LARGE SCALE GENOMIC DNA]</scope>
    <source>
        <strain evidence="2 3">DSM 10068</strain>
    </source>
</reference>
<name>A0A1M5WGK5_9FIRM</name>
<dbReference type="Pfam" id="PF12730">
    <property type="entry name" value="ABC2_membrane_4"/>
    <property type="match status" value="1"/>
</dbReference>
<dbReference type="RefSeq" id="WP_073076803.1">
    <property type="nucleotide sequence ID" value="NZ_FQXV01000003.1"/>
</dbReference>
<evidence type="ECO:0000313" key="3">
    <source>
        <dbReference type="Proteomes" id="UP000183995"/>
    </source>
</evidence>
<dbReference type="EMBL" id="FQXV01000003">
    <property type="protein sequence ID" value="SHH86537.1"/>
    <property type="molecule type" value="Genomic_DNA"/>
</dbReference>
<gene>
    <name evidence="2" type="ORF">SAMN02745823_01258</name>
</gene>
<dbReference type="PANTHER" id="PTHR37305:SF1">
    <property type="entry name" value="MEMBRANE PROTEIN"/>
    <property type="match status" value="1"/>
</dbReference>
<keyword evidence="1" id="KW-1133">Transmembrane helix</keyword>
<dbReference type="GO" id="GO:0005886">
    <property type="term" value="C:plasma membrane"/>
    <property type="evidence" value="ECO:0007669"/>
    <property type="project" value="UniProtKB-SubCell"/>
</dbReference>
<keyword evidence="3" id="KW-1185">Reference proteome</keyword>
<dbReference type="PANTHER" id="PTHR37305">
    <property type="entry name" value="INTEGRAL MEMBRANE PROTEIN-RELATED"/>
    <property type="match status" value="1"/>
</dbReference>
<accession>A0A1M5WGK5</accession>
<dbReference type="OrthoDB" id="1862600at2"/>